<dbReference type="EMBL" id="LAVV01009765">
    <property type="protein sequence ID" value="KNZ50032.1"/>
    <property type="molecule type" value="Genomic_DNA"/>
</dbReference>
<accession>A0A0L6UP57</accession>
<dbReference type="AlphaFoldDB" id="A0A0L6UP57"/>
<dbReference type="Proteomes" id="UP000037035">
    <property type="component" value="Unassembled WGS sequence"/>
</dbReference>
<protein>
    <submittedName>
        <fullName evidence="1">Uncharacterized protein</fullName>
    </submittedName>
</protein>
<dbReference type="OrthoDB" id="3239894at2759"/>
<evidence type="ECO:0000313" key="1">
    <source>
        <dbReference type="EMBL" id="KNZ50032.1"/>
    </source>
</evidence>
<dbReference type="VEuPathDB" id="FungiDB:VP01_4637g1"/>
<sequence>TFQHRQPGRDTLRVMVFDLSGKIYHIGTQSTMCITSGSDGVSILKAKLKKTRMISGVTIIPKVVGTAQNGKLKASEWQSLYSQHLLLLVLASYAAYCKTSALLFPDTLIRPNHQYALNIGELSRKWGPLLGLAEFGGEQLNGTLQSLSKMVYLVSEIEGSMMKIFCQIQQLAHKKEYSKLTTQGKNKGKTTLLEAATSPESNGSFLACHSIQLSNLFEWSMYVNKNSKNGIWWDENGGKKYGFEIHILRVSLDGVALQVVLETTNLINFKKDVLVEQEWKGFVKRMKLWKLKGCARITRWRVVRNTHPLVS</sequence>
<organism evidence="1 2">
    <name type="scientific">Puccinia sorghi</name>
    <dbReference type="NCBI Taxonomy" id="27349"/>
    <lineage>
        <taxon>Eukaryota</taxon>
        <taxon>Fungi</taxon>
        <taxon>Dikarya</taxon>
        <taxon>Basidiomycota</taxon>
        <taxon>Pucciniomycotina</taxon>
        <taxon>Pucciniomycetes</taxon>
        <taxon>Pucciniales</taxon>
        <taxon>Pucciniaceae</taxon>
        <taxon>Puccinia</taxon>
    </lineage>
</organism>
<reference evidence="1 2" key="1">
    <citation type="submission" date="2015-08" db="EMBL/GenBank/DDBJ databases">
        <title>Next Generation Sequencing and Analysis of the Genome of Puccinia sorghi L Schw, the Causal Agent of Maize Common Rust.</title>
        <authorList>
            <person name="Rochi L."/>
            <person name="Burguener G."/>
            <person name="Darino M."/>
            <person name="Turjanski A."/>
            <person name="Kreff E."/>
            <person name="Dieguez M.J."/>
            <person name="Sacco F."/>
        </authorList>
    </citation>
    <scope>NUCLEOTIDE SEQUENCE [LARGE SCALE GENOMIC DNA]</scope>
    <source>
        <strain evidence="1 2">RO10H11247</strain>
    </source>
</reference>
<name>A0A0L6UP57_9BASI</name>
<proteinExistence type="predicted"/>
<evidence type="ECO:0000313" key="2">
    <source>
        <dbReference type="Proteomes" id="UP000037035"/>
    </source>
</evidence>
<gene>
    <name evidence="1" type="ORF">VP01_4637g1</name>
</gene>
<comment type="caution">
    <text evidence="1">The sequence shown here is derived from an EMBL/GenBank/DDBJ whole genome shotgun (WGS) entry which is preliminary data.</text>
</comment>
<keyword evidence="2" id="KW-1185">Reference proteome</keyword>
<feature type="non-terminal residue" evidence="1">
    <location>
        <position position="1"/>
    </location>
</feature>